<sequence length="58" mass="6545">MTKERVNELDRLVSGAITDCEEFGDLVDGHILEFWRGAKMVVDELKIEIESLSESCST</sequence>
<name>A0A3B0YWC9_9ZZZZ</name>
<proteinExistence type="predicted"/>
<protein>
    <submittedName>
        <fullName evidence="1">Uncharacterized protein</fullName>
    </submittedName>
</protein>
<reference evidence="1" key="1">
    <citation type="submission" date="2018-06" db="EMBL/GenBank/DDBJ databases">
        <authorList>
            <person name="Zhirakovskaya E."/>
        </authorList>
    </citation>
    <scope>NUCLEOTIDE SEQUENCE</scope>
</reference>
<dbReference type="AlphaFoldDB" id="A0A3B0YWC9"/>
<dbReference type="EMBL" id="UOFO01000022">
    <property type="protein sequence ID" value="VAW83701.1"/>
    <property type="molecule type" value="Genomic_DNA"/>
</dbReference>
<organism evidence="1">
    <name type="scientific">hydrothermal vent metagenome</name>
    <dbReference type="NCBI Taxonomy" id="652676"/>
    <lineage>
        <taxon>unclassified sequences</taxon>
        <taxon>metagenomes</taxon>
        <taxon>ecological metagenomes</taxon>
    </lineage>
</organism>
<accession>A0A3B0YWC9</accession>
<gene>
    <name evidence="1" type="ORF">MNBD_GAMMA16-1206</name>
</gene>
<evidence type="ECO:0000313" key="1">
    <source>
        <dbReference type="EMBL" id="VAW83701.1"/>
    </source>
</evidence>